<organism evidence="2 3">
    <name type="scientific">Paractinoplanes hotanensis</name>
    <dbReference type="NCBI Taxonomy" id="2906497"/>
    <lineage>
        <taxon>Bacteria</taxon>
        <taxon>Bacillati</taxon>
        <taxon>Actinomycetota</taxon>
        <taxon>Actinomycetes</taxon>
        <taxon>Micromonosporales</taxon>
        <taxon>Micromonosporaceae</taxon>
        <taxon>Paractinoplanes</taxon>
    </lineage>
</organism>
<dbReference type="InterPro" id="IPR051532">
    <property type="entry name" value="Ester_Hydrolysis_Enzymes"/>
</dbReference>
<proteinExistence type="predicted"/>
<evidence type="ECO:0000313" key="2">
    <source>
        <dbReference type="EMBL" id="MCM4078031.1"/>
    </source>
</evidence>
<feature type="domain" description="SGNH hydrolase-type esterase" evidence="1">
    <location>
        <begin position="93"/>
        <end position="268"/>
    </location>
</feature>
<dbReference type="Proteomes" id="UP001523216">
    <property type="component" value="Unassembled WGS sequence"/>
</dbReference>
<dbReference type="SUPFAM" id="SSF52266">
    <property type="entry name" value="SGNH hydrolase"/>
    <property type="match status" value="1"/>
</dbReference>
<evidence type="ECO:0000259" key="1">
    <source>
        <dbReference type="Pfam" id="PF13472"/>
    </source>
</evidence>
<sequence length="284" mass="31133">MTGAQDFTDDDRRHFVRYTRTRSWPLLQRFPVSDELHTELLAQMLDSSPATISSLELSLAEESRSAAARLLADEPFRLALSQLPFRPDDVIVAVGDSITADRLGWFDLLDQSLALAGAPAATLVNLGVSGNTTADVLERFDLLAAAQPTHVLLMLGTNDARAHGRDSGYRMSTVDETERNLRALIDLVTRELGAAVTVMTPPAVDQRRIDEFFRDSPVRWQAAAVAEVADVVRKVDPRAVDLHAAIIDPGHSDLLESDGVHLSRAGQRFVLARIVEHLGDGRRA</sequence>
<dbReference type="RefSeq" id="WP_251797879.1">
    <property type="nucleotide sequence ID" value="NZ_JAMQOL010000012.1"/>
</dbReference>
<dbReference type="PANTHER" id="PTHR30383">
    <property type="entry name" value="THIOESTERASE 1/PROTEASE 1/LYSOPHOSPHOLIPASE L1"/>
    <property type="match status" value="1"/>
</dbReference>
<dbReference type="InterPro" id="IPR036514">
    <property type="entry name" value="SGNH_hydro_sf"/>
</dbReference>
<gene>
    <name evidence="2" type="ORF">LXN57_10675</name>
</gene>
<comment type="caution">
    <text evidence="2">The sequence shown here is derived from an EMBL/GenBank/DDBJ whole genome shotgun (WGS) entry which is preliminary data.</text>
</comment>
<reference evidence="2 3" key="1">
    <citation type="submission" date="2022-06" db="EMBL/GenBank/DDBJ databases">
        <title>Actinoplanes abujensis sp. nov., isolated from Nigerian arid soil.</title>
        <authorList>
            <person name="Ding P."/>
        </authorList>
    </citation>
    <scope>NUCLEOTIDE SEQUENCE [LARGE SCALE GENOMIC DNA]</scope>
    <source>
        <strain evidence="3">TRM88002</strain>
    </source>
</reference>
<dbReference type="EMBL" id="JAMQOL010000012">
    <property type="protein sequence ID" value="MCM4078031.1"/>
    <property type="molecule type" value="Genomic_DNA"/>
</dbReference>
<name>A0ABT0XW66_9ACTN</name>
<dbReference type="Pfam" id="PF13472">
    <property type="entry name" value="Lipase_GDSL_2"/>
    <property type="match status" value="1"/>
</dbReference>
<dbReference type="Gene3D" id="3.40.50.1110">
    <property type="entry name" value="SGNH hydrolase"/>
    <property type="match status" value="1"/>
</dbReference>
<keyword evidence="3" id="KW-1185">Reference proteome</keyword>
<protein>
    <submittedName>
        <fullName evidence="2">GDSL-type esterase/lipase family protein</fullName>
    </submittedName>
</protein>
<accession>A0ABT0XW66</accession>
<dbReference type="InterPro" id="IPR013830">
    <property type="entry name" value="SGNH_hydro"/>
</dbReference>
<evidence type="ECO:0000313" key="3">
    <source>
        <dbReference type="Proteomes" id="UP001523216"/>
    </source>
</evidence>